<accession>A0ACC6TWM0</accession>
<keyword evidence="2" id="KW-1185">Reference proteome</keyword>
<comment type="caution">
    <text evidence="1">The sequence shown here is derived from an EMBL/GenBank/DDBJ whole genome shotgun (WGS) entry which is preliminary data.</text>
</comment>
<reference evidence="1" key="1">
    <citation type="submission" date="2024-07" db="EMBL/GenBank/DDBJ databases">
        <title>A survey of Mimosa microsymbionts across Brazilian biomes reveals a high diversity of Paraburkholderia nodulating endemic species, but also that Cupriavidus is common as a symbiont of widespread species.</title>
        <authorList>
            <person name="Rouws L."/>
            <person name="Barauna A."/>
            <person name="Beukes C."/>
            <person name="Rouws J.R.C."/>
            <person name="De Faria S.M."/>
            <person name="Gross E."/>
            <person name="Bueno Dos Reis Junior F."/>
            <person name="Simon M.F."/>
            <person name="Maluk M."/>
            <person name="Odee D.W."/>
            <person name="Kenicer G."/>
            <person name="Young J.P.W."/>
            <person name="Reis V.M."/>
            <person name="Zilli J."/>
            <person name="James E.K."/>
        </authorList>
    </citation>
    <scope>NUCLEOTIDE SEQUENCE</scope>
    <source>
        <strain evidence="1">EG181B</strain>
    </source>
</reference>
<evidence type="ECO:0000313" key="2">
    <source>
        <dbReference type="Proteomes" id="UP001558850"/>
    </source>
</evidence>
<organism evidence="1 2">
    <name type="scientific">Paraburkholderia phymatum</name>
    <dbReference type="NCBI Taxonomy" id="148447"/>
    <lineage>
        <taxon>Bacteria</taxon>
        <taxon>Pseudomonadati</taxon>
        <taxon>Pseudomonadota</taxon>
        <taxon>Betaproteobacteria</taxon>
        <taxon>Burkholderiales</taxon>
        <taxon>Burkholderiaceae</taxon>
        <taxon>Paraburkholderia</taxon>
    </lineage>
</organism>
<dbReference type="EMBL" id="JBFRCH010000003">
    <property type="protein sequence ID" value="MEX3931776.1"/>
    <property type="molecule type" value="Genomic_DNA"/>
</dbReference>
<dbReference type="Proteomes" id="UP001558850">
    <property type="component" value="Unassembled WGS sequence"/>
</dbReference>
<gene>
    <name evidence="1" type="ORF">AB4Y32_08160</name>
</gene>
<evidence type="ECO:0000313" key="1">
    <source>
        <dbReference type="EMBL" id="MEX3931776.1"/>
    </source>
</evidence>
<proteinExistence type="predicted"/>
<name>A0ACC6TWM0_9BURK</name>
<sequence>MTRRDFIAIGTSSGGVDALRAVVSALPHDLRAAIAIVLHVGAHGSVLPSLLNMSGPLRAVHAADGETYACGRIYVAPPDQHLIIEGSRLRLVHGAKENFARPAIDPLFRSAAAEMGPRVIGVILTGLLDDGAAGLEAIQTCGGATIVQDPADAFARGMPLHASPFADDILPLAGLPRRLIELIDGRRAARTNDEAAPCDADIDRDATAPRARIPGTPPSGAPSGRATPSR</sequence>
<protein>
    <submittedName>
        <fullName evidence="1">Chemotaxis protein CheB</fullName>
    </submittedName>
</protein>